<accession>A0A212DDL9</accession>
<comment type="caution">
    <text evidence="1">The sequence shown here is derived from an EMBL/GenBank/DDBJ whole genome shotgun (WGS) entry which is preliminary data.</text>
</comment>
<evidence type="ECO:0000313" key="1">
    <source>
        <dbReference type="EMBL" id="OWK16345.1"/>
    </source>
</evidence>
<gene>
    <name evidence="1" type="ORF">Celaphus_00004926</name>
</gene>
<protein>
    <submittedName>
        <fullName evidence="1">Uncharacterized protein</fullName>
    </submittedName>
</protein>
<dbReference type="Proteomes" id="UP000242450">
    <property type="component" value="Chromosome 4"/>
</dbReference>
<dbReference type="EMBL" id="MKHE01000004">
    <property type="protein sequence ID" value="OWK16345.1"/>
    <property type="molecule type" value="Genomic_DNA"/>
</dbReference>
<sequence>MPLCGTEEESARLVEQPHPIPGHWYISSPAPQAFVVTFVGTGRFQVGTGVSLSTICLFNGFQAIKLKPSIWRVIGREK</sequence>
<name>A0A212DDL9_CEREH</name>
<proteinExistence type="predicted"/>
<dbReference type="AlphaFoldDB" id="A0A212DDL9"/>
<reference evidence="1 2" key="1">
    <citation type="journal article" date="2018" name="Mol. Genet. Genomics">
        <title>The red deer Cervus elaphus genome CerEla1.0: sequencing, annotating, genes, and chromosomes.</title>
        <authorList>
            <person name="Bana N.A."/>
            <person name="Nyiri A."/>
            <person name="Nagy J."/>
            <person name="Frank K."/>
            <person name="Nagy T."/>
            <person name="Steger V."/>
            <person name="Schiller M."/>
            <person name="Lakatos P."/>
            <person name="Sugar L."/>
            <person name="Horn P."/>
            <person name="Barta E."/>
            <person name="Orosz L."/>
        </authorList>
    </citation>
    <scope>NUCLEOTIDE SEQUENCE [LARGE SCALE GENOMIC DNA]</scope>
    <source>
        <strain evidence="1">Hungarian</strain>
    </source>
</reference>
<evidence type="ECO:0000313" key="2">
    <source>
        <dbReference type="Proteomes" id="UP000242450"/>
    </source>
</evidence>
<organism evidence="1 2">
    <name type="scientific">Cervus elaphus hippelaphus</name>
    <name type="common">European red deer</name>
    <dbReference type="NCBI Taxonomy" id="46360"/>
    <lineage>
        <taxon>Eukaryota</taxon>
        <taxon>Metazoa</taxon>
        <taxon>Chordata</taxon>
        <taxon>Craniata</taxon>
        <taxon>Vertebrata</taxon>
        <taxon>Euteleostomi</taxon>
        <taxon>Mammalia</taxon>
        <taxon>Eutheria</taxon>
        <taxon>Laurasiatheria</taxon>
        <taxon>Artiodactyla</taxon>
        <taxon>Ruminantia</taxon>
        <taxon>Pecora</taxon>
        <taxon>Cervidae</taxon>
        <taxon>Cervinae</taxon>
        <taxon>Cervus</taxon>
    </lineage>
</organism>
<keyword evidence="2" id="KW-1185">Reference proteome</keyword>